<evidence type="ECO:0000313" key="2">
    <source>
        <dbReference type="Proteomes" id="UP000076532"/>
    </source>
</evidence>
<dbReference type="STRING" id="436010.A0A166VW40"/>
<protein>
    <submittedName>
        <fullName evidence="1">Uncharacterized protein</fullName>
    </submittedName>
</protein>
<sequence length="101" mass="10415">MTSLEVSNLGRYGFMGGRGGATLNGQMGHQHTHFWSDADDGTALEPRSTGNSHKHGVCANCGSGFLTNMLGLAGFTMGKTTTGLAHAGKATNPFDLGIMGN</sequence>
<dbReference type="OrthoDB" id="9930022at2759"/>
<keyword evidence="2" id="KW-1185">Reference proteome</keyword>
<dbReference type="AlphaFoldDB" id="A0A166VW40"/>
<name>A0A166VW40_9AGAM</name>
<dbReference type="Proteomes" id="UP000076532">
    <property type="component" value="Unassembled WGS sequence"/>
</dbReference>
<accession>A0A166VW40</accession>
<gene>
    <name evidence="1" type="ORF">FIBSPDRAFT_847731</name>
</gene>
<dbReference type="EMBL" id="KV417483">
    <property type="protein sequence ID" value="KZP33121.1"/>
    <property type="molecule type" value="Genomic_DNA"/>
</dbReference>
<proteinExistence type="predicted"/>
<reference evidence="1 2" key="1">
    <citation type="journal article" date="2016" name="Mol. Biol. Evol.">
        <title>Comparative Genomics of Early-Diverging Mushroom-Forming Fungi Provides Insights into the Origins of Lignocellulose Decay Capabilities.</title>
        <authorList>
            <person name="Nagy L.G."/>
            <person name="Riley R."/>
            <person name="Tritt A."/>
            <person name="Adam C."/>
            <person name="Daum C."/>
            <person name="Floudas D."/>
            <person name="Sun H."/>
            <person name="Yadav J.S."/>
            <person name="Pangilinan J."/>
            <person name="Larsson K.H."/>
            <person name="Matsuura K."/>
            <person name="Barry K."/>
            <person name="Labutti K."/>
            <person name="Kuo R."/>
            <person name="Ohm R.A."/>
            <person name="Bhattacharya S.S."/>
            <person name="Shirouzu T."/>
            <person name="Yoshinaga Y."/>
            <person name="Martin F.M."/>
            <person name="Grigoriev I.V."/>
            <person name="Hibbett D.S."/>
        </authorList>
    </citation>
    <scope>NUCLEOTIDE SEQUENCE [LARGE SCALE GENOMIC DNA]</scope>
    <source>
        <strain evidence="1 2">CBS 109695</strain>
    </source>
</reference>
<evidence type="ECO:0000313" key="1">
    <source>
        <dbReference type="EMBL" id="KZP33121.1"/>
    </source>
</evidence>
<organism evidence="1 2">
    <name type="scientific">Athelia psychrophila</name>
    <dbReference type="NCBI Taxonomy" id="1759441"/>
    <lineage>
        <taxon>Eukaryota</taxon>
        <taxon>Fungi</taxon>
        <taxon>Dikarya</taxon>
        <taxon>Basidiomycota</taxon>
        <taxon>Agaricomycotina</taxon>
        <taxon>Agaricomycetes</taxon>
        <taxon>Agaricomycetidae</taxon>
        <taxon>Atheliales</taxon>
        <taxon>Atheliaceae</taxon>
        <taxon>Athelia</taxon>
    </lineage>
</organism>